<dbReference type="Pfam" id="PF00639">
    <property type="entry name" value="Rotamase"/>
    <property type="match status" value="1"/>
</dbReference>
<dbReference type="InterPro" id="IPR046357">
    <property type="entry name" value="PPIase_dom_sf"/>
</dbReference>
<dbReference type="EMBL" id="JNHN01000174">
    <property type="protein sequence ID" value="KDS50195.1"/>
    <property type="molecule type" value="Genomic_DNA"/>
</dbReference>
<protein>
    <submittedName>
        <fullName evidence="3">PPIC-type PPIASE domain protein</fullName>
    </submittedName>
</protein>
<keyword evidence="1" id="KW-0413">Isomerase</keyword>
<name>A0A078RXV0_BACUN</name>
<proteinExistence type="predicted"/>
<dbReference type="PROSITE" id="PS50198">
    <property type="entry name" value="PPIC_PPIASE_2"/>
    <property type="match status" value="1"/>
</dbReference>
<evidence type="ECO:0000259" key="2">
    <source>
        <dbReference type="PROSITE" id="PS50198"/>
    </source>
</evidence>
<reference evidence="3 4" key="1">
    <citation type="submission" date="2014-04" db="EMBL/GenBank/DDBJ databases">
        <authorList>
            <person name="Sears C."/>
            <person name="Carroll K."/>
            <person name="Sack B.R."/>
            <person name="Qadri F."/>
            <person name="Myers L.L."/>
            <person name="Chung G.-T."/>
            <person name="Escheverria P."/>
            <person name="Fraser C.M."/>
            <person name="Sadzewicz L."/>
            <person name="Shefchek K.A."/>
            <person name="Tallon L."/>
            <person name="Das S.P."/>
            <person name="Daugherty S."/>
            <person name="Mongodin E.F."/>
        </authorList>
    </citation>
    <scope>NUCLEOTIDE SEQUENCE [LARGE SCALE GENOMIC DNA]</scope>
    <source>
        <strain evidence="3 4">3978 T3 ii</strain>
    </source>
</reference>
<dbReference type="SUPFAM" id="SSF54534">
    <property type="entry name" value="FKBP-like"/>
    <property type="match status" value="1"/>
</dbReference>
<dbReference type="PANTHER" id="PTHR47245:SF2">
    <property type="entry name" value="PEPTIDYL-PROLYL CIS-TRANS ISOMERASE HP_0175-RELATED"/>
    <property type="match status" value="1"/>
</dbReference>
<dbReference type="GO" id="GO:0003755">
    <property type="term" value="F:peptidyl-prolyl cis-trans isomerase activity"/>
    <property type="evidence" value="ECO:0007669"/>
    <property type="project" value="UniProtKB-KW"/>
</dbReference>
<evidence type="ECO:0000256" key="1">
    <source>
        <dbReference type="PROSITE-ProRule" id="PRU00278"/>
    </source>
</evidence>
<organism evidence="3 4">
    <name type="scientific">Bacteroides uniformis str. 3978 T3 ii</name>
    <dbReference type="NCBI Taxonomy" id="1339349"/>
    <lineage>
        <taxon>Bacteria</taxon>
        <taxon>Pseudomonadati</taxon>
        <taxon>Bacteroidota</taxon>
        <taxon>Bacteroidia</taxon>
        <taxon>Bacteroidales</taxon>
        <taxon>Bacteroidaceae</taxon>
        <taxon>Bacteroides</taxon>
    </lineage>
</organism>
<dbReference type="Gene3D" id="3.10.50.40">
    <property type="match status" value="1"/>
</dbReference>
<accession>A0A078RXV0</accession>
<dbReference type="PATRIC" id="fig|1339349.3.peg.2298"/>
<dbReference type="Proteomes" id="UP000028013">
    <property type="component" value="Unassembled WGS sequence"/>
</dbReference>
<dbReference type="InterPro" id="IPR000297">
    <property type="entry name" value="PPIase_PpiC"/>
</dbReference>
<evidence type="ECO:0000313" key="3">
    <source>
        <dbReference type="EMBL" id="KDS50195.1"/>
    </source>
</evidence>
<dbReference type="RefSeq" id="WP_005829563.1">
    <property type="nucleotide sequence ID" value="NZ_JNHN01000174.1"/>
</dbReference>
<gene>
    <name evidence="3" type="ORF">M094_1113</name>
</gene>
<dbReference type="GeneID" id="99749683"/>
<feature type="domain" description="PpiC" evidence="2">
    <location>
        <begin position="126"/>
        <end position="225"/>
    </location>
</feature>
<dbReference type="AlphaFoldDB" id="A0A078RXV0"/>
<comment type="caution">
    <text evidence="3">The sequence shown here is derived from an EMBL/GenBank/DDBJ whole genome shotgun (WGS) entry which is preliminary data.</text>
</comment>
<evidence type="ECO:0000313" key="4">
    <source>
        <dbReference type="Proteomes" id="UP000028013"/>
    </source>
</evidence>
<dbReference type="InterPro" id="IPR050245">
    <property type="entry name" value="PrsA_foldase"/>
</dbReference>
<dbReference type="PANTHER" id="PTHR47245">
    <property type="entry name" value="PEPTIDYLPROLYL ISOMERASE"/>
    <property type="match status" value="1"/>
</dbReference>
<keyword evidence="1" id="KW-0697">Rotamase</keyword>
<sequence>MVLMVRLFWVFFFLGFGLAVSAQDDPVLMRINGKEVLRSEFERSYNKGGTSVGAGRKALDAYVNKFIDFRLKIEAAEVAGLDTSRVFQKEQDEYRRCLIKSYLTDEETAEQEARQYYDKMKSGRRAGRVYVKHIFKYLPQNISGHTLREMESRMDSIYRALAKEGGAVPSFDACVEQFSDEKKAFWVGWLQMPVEFEDIVFGLNAGEISRPFLTPQGIHIVKVLEQQEILPFERMKDKIIRCQTRRHGMDKGTRAFVDKLKKEYHYMPDKAGIDELLAKGSTSRVLFTLDGKAYGGKEFAGFAAVYPAGTRRQLEAFTVKTILDYENSRLELKHPEFCALVQGHRDSMLLAEITDREVGKRSVVDEAGLKAYFEAHRSDFHWDEPRYKGIVLHCTTKRVAKQVRKFLKQIPEEEWMDAIRLTFNAGDTPKVRAEQGLFAPGDNAYVDELVFKGKNATPVLSFPFTAVQGRKQKGPDSWQEVREPLVTAYRNYLETHWVAKLRAAGKVEIDQEVLKTVNNH</sequence>